<dbReference type="GO" id="GO:0009295">
    <property type="term" value="C:nucleoid"/>
    <property type="evidence" value="ECO:0007669"/>
    <property type="project" value="InterPro"/>
</dbReference>
<evidence type="ECO:0000313" key="2">
    <source>
        <dbReference type="Proteomes" id="UP000304148"/>
    </source>
</evidence>
<gene>
    <name evidence="1" type="ORF">PBLR_14085</name>
</gene>
<protein>
    <recommendedName>
        <fullName evidence="3">37-kD nucleoid-associated bacterial protein</fullName>
    </recommendedName>
</protein>
<accession>A0A383RFM4</accession>
<dbReference type="Proteomes" id="UP000304148">
    <property type="component" value="Chromosome"/>
</dbReference>
<reference evidence="2" key="1">
    <citation type="submission" date="2018-08" db="EMBL/GenBank/DDBJ databases">
        <authorList>
            <person name="Chevrot R."/>
        </authorList>
    </citation>
    <scope>NUCLEOTIDE SEQUENCE [LARGE SCALE GENOMIC DNA]</scope>
</reference>
<sequence>MIDLSKVDIHQMVIHKVGNQSKDEGVRVSNELYHIPNDDIRETLLKYFISSFKFDMHYTFQHEAELPLNEMYTYASRTFQQAGSFHEQSVHMLNHLYEQSSHPQIKAGELYVVHLNNILYNNFSIDAIGIFKSENKDVYMRIDELASDDLGLQVEQGINIRKLDKGCIILNVHADSGYVLGVVDTSAGKGGEAAQYWMEDFLNVKLLEDEHYLTDKAIDMCTQFYEDVIVPAAEERPEKKDKLMFINSTMEYFAKHEQFEEEAFAEEVIGQPELVPLFKAYKETFEEANELPPITEIPISQPALKKAKRSHKNNIRTDTGIDMKLKPESFPFIEKGYDEERGMHYYKVFFHEEE</sequence>
<evidence type="ECO:0000313" key="1">
    <source>
        <dbReference type="EMBL" id="SYX85663.1"/>
    </source>
</evidence>
<dbReference type="RefSeq" id="WP_021262106.1">
    <property type="nucleotide sequence ID" value="NZ_LS992241.1"/>
</dbReference>
<dbReference type="EMBL" id="LS992241">
    <property type="protein sequence ID" value="SYX85663.1"/>
    <property type="molecule type" value="Genomic_DNA"/>
</dbReference>
<name>A0A383RFM4_PAEAL</name>
<dbReference type="Pfam" id="PF04245">
    <property type="entry name" value="NA37"/>
    <property type="match status" value="1"/>
</dbReference>
<dbReference type="InterPro" id="IPR007358">
    <property type="entry name" value="Nucleoid_associated_NdpA"/>
</dbReference>
<dbReference type="AlphaFoldDB" id="A0A383RFM4"/>
<evidence type="ECO:0008006" key="3">
    <source>
        <dbReference type="Google" id="ProtNLM"/>
    </source>
</evidence>
<organism evidence="1 2">
    <name type="scientific">Paenibacillus alvei</name>
    <name type="common">Bacillus alvei</name>
    <dbReference type="NCBI Taxonomy" id="44250"/>
    <lineage>
        <taxon>Bacteria</taxon>
        <taxon>Bacillati</taxon>
        <taxon>Bacillota</taxon>
        <taxon>Bacilli</taxon>
        <taxon>Bacillales</taxon>
        <taxon>Paenibacillaceae</taxon>
        <taxon>Paenibacillus</taxon>
    </lineage>
</organism>
<proteinExistence type="predicted"/>